<organism evidence="1 2">
    <name type="scientific">Hydrobacter penzbergensis</name>
    <dbReference type="NCBI Taxonomy" id="1235997"/>
    <lineage>
        <taxon>Bacteria</taxon>
        <taxon>Pseudomonadati</taxon>
        <taxon>Bacteroidota</taxon>
        <taxon>Chitinophagia</taxon>
        <taxon>Chitinophagales</taxon>
        <taxon>Chitinophagaceae</taxon>
        <taxon>Hydrobacter</taxon>
    </lineage>
</organism>
<proteinExistence type="predicted"/>
<dbReference type="RefSeq" id="WP_092721286.1">
    <property type="nucleotide sequence ID" value="NZ_FNNO01000001.1"/>
</dbReference>
<dbReference type="Proteomes" id="UP000198711">
    <property type="component" value="Unassembled WGS sequence"/>
</dbReference>
<comment type="caution">
    <text evidence="1">The sequence shown here is derived from an EMBL/GenBank/DDBJ whole genome shotgun (WGS) entry which is preliminary data.</text>
</comment>
<accession>A0A8X8IC90</accession>
<keyword evidence="2" id="KW-1185">Reference proteome</keyword>
<dbReference type="Gene3D" id="2.60.40.1820">
    <property type="match status" value="1"/>
</dbReference>
<dbReference type="AlphaFoldDB" id="A0A8X8IC90"/>
<protein>
    <submittedName>
        <fullName evidence="1">Uncharacterized protein</fullName>
    </submittedName>
</protein>
<reference evidence="1 2" key="1">
    <citation type="submission" date="2016-10" db="EMBL/GenBank/DDBJ databases">
        <authorList>
            <person name="Varghese N."/>
            <person name="Submissions S."/>
        </authorList>
    </citation>
    <scope>NUCLEOTIDE SEQUENCE [LARGE SCALE GENOMIC DNA]</scope>
    <source>
        <strain evidence="1 2">DSM 25353</strain>
    </source>
</reference>
<evidence type="ECO:0000313" key="1">
    <source>
        <dbReference type="EMBL" id="SDW04081.1"/>
    </source>
</evidence>
<gene>
    <name evidence="1" type="ORF">SAMN05444410_10190</name>
</gene>
<sequence length="161" mass="17734">MTNGQKILGGSALALGTGLGLMAWKYNQMRSVDIFTTLPKITHINAFGFAIVFDLTIQNPTPYDFKFNIPYIAIHYNNIPIGSSEALNQMIDLPGKGKITIPNIKIGISVINILMSIPDIISRIMNKETVSADAVMHTSVPFLWGLANIPYKRTKTISLKL</sequence>
<dbReference type="EMBL" id="FNNO01000001">
    <property type="protein sequence ID" value="SDW04081.1"/>
    <property type="molecule type" value="Genomic_DNA"/>
</dbReference>
<evidence type="ECO:0000313" key="2">
    <source>
        <dbReference type="Proteomes" id="UP000198711"/>
    </source>
</evidence>
<dbReference type="SUPFAM" id="SSF117070">
    <property type="entry name" value="LEA14-like"/>
    <property type="match status" value="1"/>
</dbReference>
<name>A0A8X8IC90_9BACT</name>